<proteinExistence type="inferred from homology"/>
<accession>A0AAV9ZFM4</accession>
<dbReference type="SUPFAM" id="SSF102588">
    <property type="entry name" value="LmbE-like"/>
    <property type="match status" value="1"/>
</dbReference>
<feature type="chain" id="PRO_5043519247" description="N-acetylglucosaminylphosphatidylinositol deacetylase" evidence="4">
    <location>
        <begin position="24"/>
        <end position="280"/>
    </location>
</feature>
<feature type="signal peptide" evidence="4">
    <location>
        <begin position="1"/>
        <end position="23"/>
    </location>
</feature>
<dbReference type="GO" id="GO:0000225">
    <property type="term" value="F:N-acetylglucosaminylphosphatidylinositol deacetylase activity"/>
    <property type="evidence" value="ECO:0007669"/>
    <property type="project" value="UniProtKB-EC"/>
</dbReference>
<dbReference type="Pfam" id="PF02585">
    <property type="entry name" value="PIG-L"/>
    <property type="match status" value="1"/>
</dbReference>
<evidence type="ECO:0000313" key="5">
    <source>
        <dbReference type="EMBL" id="KAK6980927.1"/>
    </source>
</evidence>
<dbReference type="GO" id="GO:0005783">
    <property type="term" value="C:endoplasmic reticulum"/>
    <property type="evidence" value="ECO:0007669"/>
    <property type="project" value="TreeGrafter"/>
</dbReference>
<evidence type="ECO:0000256" key="3">
    <source>
        <dbReference type="SAM" id="MobiDB-lite"/>
    </source>
</evidence>
<dbReference type="AlphaFoldDB" id="A0AAV9ZFM4"/>
<comment type="caution">
    <text evidence="5">The sequence shown here is derived from an EMBL/GenBank/DDBJ whole genome shotgun (WGS) entry which is preliminary data.</text>
</comment>
<protein>
    <recommendedName>
        <fullName evidence="2">N-acetylglucosaminylphosphatidylinositol deacetylase</fullName>
        <ecNumber evidence="2">3.5.1.89</ecNumber>
    </recommendedName>
</protein>
<keyword evidence="6" id="KW-1185">Reference proteome</keyword>
<dbReference type="PANTHER" id="PTHR12993">
    <property type="entry name" value="N-ACETYLGLUCOSAMINYL-PHOSPHATIDYLINOSITOL DE-N-ACETYLASE-RELATED"/>
    <property type="match status" value="1"/>
</dbReference>
<feature type="region of interest" description="Disordered" evidence="3">
    <location>
        <begin position="168"/>
        <end position="191"/>
    </location>
</feature>
<evidence type="ECO:0000313" key="6">
    <source>
        <dbReference type="Proteomes" id="UP001362999"/>
    </source>
</evidence>
<gene>
    <name evidence="5" type="ORF">R3P38DRAFT_2579412</name>
</gene>
<comment type="similarity">
    <text evidence="1">Belongs to the PIGL family.</text>
</comment>
<dbReference type="Gene3D" id="3.40.50.10320">
    <property type="entry name" value="LmbE-like"/>
    <property type="match status" value="1"/>
</dbReference>
<reference evidence="5 6" key="1">
    <citation type="journal article" date="2024" name="J Genomics">
        <title>Draft genome sequencing and assembly of Favolaschia claudopus CIRM-BRFM 2984 isolated from oak limbs.</title>
        <authorList>
            <person name="Navarro D."/>
            <person name="Drula E."/>
            <person name="Chaduli D."/>
            <person name="Cazenave R."/>
            <person name="Ahrendt S."/>
            <person name="Wang J."/>
            <person name="Lipzen A."/>
            <person name="Daum C."/>
            <person name="Barry K."/>
            <person name="Grigoriev I.V."/>
            <person name="Favel A."/>
            <person name="Rosso M.N."/>
            <person name="Martin F."/>
        </authorList>
    </citation>
    <scope>NUCLEOTIDE SEQUENCE [LARGE SCALE GENOMIC DNA]</scope>
    <source>
        <strain evidence="5 6">CIRM-BRFM 2984</strain>
    </source>
</reference>
<dbReference type="InterPro" id="IPR003737">
    <property type="entry name" value="GlcNAc_PI_deacetylase-related"/>
</dbReference>
<dbReference type="EMBL" id="JAWWNJ010000155">
    <property type="protein sequence ID" value="KAK6980927.1"/>
    <property type="molecule type" value="Genomic_DNA"/>
</dbReference>
<evidence type="ECO:0000256" key="1">
    <source>
        <dbReference type="ARBA" id="ARBA00006066"/>
    </source>
</evidence>
<dbReference type="InterPro" id="IPR024078">
    <property type="entry name" value="LmbE-like_dom_sf"/>
</dbReference>
<evidence type="ECO:0000256" key="4">
    <source>
        <dbReference type="SAM" id="SignalP"/>
    </source>
</evidence>
<keyword evidence="4" id="KW-0732">Signal</keyword>
<dbReference type="EC" id="3.5.1.89" evidence="2"/>
<evidence type="ECO:0000256" key="2">
    <source>
        <dbReference type="ARBA" id="ARBA00012176"/>
    </source>
</evidence>
<organism evidence="5 6">
    <name type="scientific">Favolaschia claudopus</name>
    <dbReference type="NCBI Taxonomy" id="2862362"/>
    <lineage>
        <taxon>Eukaryota</taxon>
        <taxon>Fungi</taxon>
        <taxon>Dikarya</taxon>
        <taxon>Basidiomycota</taxon>
        <taxon>Agaricomycotina</taxon>
        <taxon>Agaricomycetes</taxon>
        <taxon>Agaricomycetidae</taxon>
        <taxon>Agaricales</taxon>
        <taxon>Marasmiineae</taxon>
        <taxon>Mycenaceae</taxon>
        <taxon>Favolaschia</taxon>
    </lineage>
</organism>
<sequence>MKIAHCIIPLLLLAFSLRPRTLSLSGISAEKHSRILLLTAHPDDETFFFSPTLTALIHMQNASQISEVLVVCLSTGNARGLGRTRIREFDMALEVFGIRERNGFILDHPYLQDNKTAFWDPTIIARELYPFIRTHGITTILTFDAQGITGHLNHGSALAGAEQLLRDLDNSGGSEDDSESRHNMTTSSRSQAPRLFALHSRRHATKHLGPIAALPHSLPLRQRRKPETEALFVASAGDYITAIRAMMKHPSQLNLRWTGEFWKGLFSRYLWVNEWFEVVI</sequence>
<name>A0AAV9ZFM4_9AGAR</name>
<dbReference type="PANTHER" id="PTHR12993:SF11">
    <property type="entry name" value="N-ACETYLGLUCOSAMINYL-PHOSPHATIDYLINOSITOL DE-N-ACETYLASE"/>
    <property type="match status" value="1"/>
</dbReference>
<dbReference type="Proteomes" id="UP001362999">
    <property type="component" value="Unassembled WGS sequence"/>
</dbReference>